<accession>A0AA44Q854</accession>
<proteinExistence type="predicted"/>
<dbReference type="Proteomes" id="UP000226357">
    <property type="component" value="Unassembled WGS sequence"/>
</dbReference>
<evidence type="ECO:0000313" key="3">
    <source>
        <dbReference type="Proteomes" id="UP000226357"/>
    </source>
</evidence>
<comment type="caution">
    <text evidence="2">The sequence shown here is derived from an EMBL/GenBank/DDBJ whole genome shotgun (WGS) entry which is preliminary data.</text>
</comment>
<name>A0AA44Q854_BACCE</name>
<dbReference type="AlphaFoldDB" id="A0AA44Q854"/>
<dbReference type="EMBL" id="NVBO01000196">
    <property type="protein sequence ID" value="PFR98691.1"/>
    <property type="molecule type" value="Genomic_DNA"/>
</dbReference>
<dbReference type="RefSeq" id="WP_098523363.1">
    <property type="nucleotide sequence ID" value="NZ_NUYJ01000082.1"/>
</dbReference>
<evidence type="ECO:0000313" key="2">
    <source>
        <dbReference type="EMBL" id="PFR98691.1"/>
    </source>
</evidence>
<keyword evidence="1" id="KW-0175">Coiled coil</keyword>
<protein>
    <submittedName>
        <fullName evidence="2">Uncharacterized protein</fullName>
    </submittedName>
</protein>
<organism evidence="2 3">
    <name type="scientific">Bacillus cereus</name>
    <dbReference type="NCBI Taxonomy" id="1396"/>
    <lineage>
        <taxon>Bacteria</taxon>
        <taxon>Bacillati</taxon>
        <taxon>Bacillota</taxon>
        <taxon>Bacilli</taxon>
        <taxon>Bacillales</taxon>
        <taxon>Bacillaceae</taxon>
        <taxon>Bacillus</taxon>
        <taxon>Bacillus cereus group</taxon>
    </lineage>
</organism>
<reference evidence="2 3" key="1">
    <citation type="submission" date="2017-09" db="EMBL/GenBank/DDBJ databases">
        <title>Large-scale bioinformatics analysis of Bacillus genomes uncovers conserved roles of natural products in bacterial physiology.</title>
        <authorList>
            <consortium name="Agbiome Team Llc"/>
            <person name="Bleich R.M."/>
            <person name="Grubbs K.J."/>
            <person name="Santa Maria K.C."/>
            <person name="Allen S.E."/>
            <person name="Farag S."/>
            <person name="Shank E.A."/>
            <person name="Bowers A."/>
        </authorList>
    </citation>
    <scope>NUCLEOTIDE SEQUENCE [LARGE SCALE GENOMIC DNA]</scope>
    <source>
        <strain evidence="2 3">AFS067272</strain>
    </source>
</reference>
<sequence length="91" mass="10900">MTTFIITITIFLVLFVIGPKVTKRKEERDRLEKELLEQQEVLEQEMEEQAVDDKREVQGNKMKVNKKPKLKTKVFRVVSERRESENEHIEN</sequence>
<evidence type="ECO:0000256" key="1">
    <source>
        <dbReference type="SAM" id="Coils"/>
    </source>
</evidence>
<feature type="coiled-coil region" evidence="1">
    <location>
        <begin position="21"/>
        <end position="56"/>
    </location>
</feature>
<gene>
    <name evidence="2" type="ORF">COK38_18500</name>
</gene>